<feature type="transmembrane region" description="Helical" evidence="5">
    <location>
        <begin position="61"/>
        <end position="80"/>
    </location>
</feature>
<dbReference type="RefSeq" id="WP_285340466.1">
    <property type="nucleotide sequence ID" value="NZ_JASITI010000002.1"/>
</dbReference>
<evidence type="ECO:0000259" key="6">
    <source>
        <dbReference type="PROSITE" id="PS50901"/>
    </source>
</evidence>
<proteinExistence type="predicted"/>
<sequence>MPRSTTTSEQPQQYDAHGEGGGIGEYLLHRAKPHLPPWLAGAGTGLASLPAHYFWSGQPGVTAGLTLASVALTGLTWWAGRSTTQQRRLHSAVTVAAASTWFTAAAIAGPAAGPLGELYFIGAPALALSWNIRQILRKNVDGPTGAADGGFLEKVGLAKTQVLRSEVGPNKASFDLQLPRGELTPDDVSKNITRIAGALDVPKTAIRIQENPDSASRVMLTVVPLDLLKNTVPCPGPSAPGESISYPVVVGIYEDGAPVTMWFPGDPDAARNAMMLLLMGMTGSGKSEGGLTALAEILTRRDVIVWASDPAKKEQTLGPLLPAIDWAALDMPSTKAMVEALKAVIPARTAWMAKYGYKQWVPACAKTQADGSPGMPYLVAWFEEAAKTIRESDDDVFTGIAQEARSAGVSLVISMQRASGNQVSTDTRASFGSSWVHGVRSEGDARFALDDEVLDAGAAPHVWKDKKPGYSYLVANGVPDDLWATPARDYLSSVDYLNWVVVTFADIRAAIDPVTAGAAARAVDRAFTARTRYPMPGTTNQPETTMPPTHQPNGDYADYEDGDYYDEDDDHAPQALPAAGYGRDDEEDEGEYVDPQAELPEVEEIVQFAARPPKEPRQDISTADARAAMEEVLDAFEEEGRETVGTRDFMEYCDRYGRGRSWVSGQVTQFLLAGRLAETNEAGRYRIVPYDVAA</sequence>
<dbReference type="Gene3D" id="3.40.50.300">
    <property type="entry name" value="P-loop containing nucleotide triphosphate hydrolases"/>
    <property type="match status" value="1"/>
</dbReference>
<evidence type="ECO:0000313" key="7">
    <source>
        <dbReference type="EMBL" id="MDK9494693.1"/>
    </source>
</evidence>
<dbReference type="InterPro" id="IPR050206">
    <property type="entry name" value="FtsK/SpoIIIE/SftA"/>
</dbReference>
<feature type="compositionally biased region" description="Polar residues" evidence="4">
    <location>
        <begin position="537"/>
        <end position="552"/>
    </location>
</feature>
<keyword evidence="5" id="KW-0812">Transmembrane</keyword>
<keyword evidence="8" id="KW-1185">Reference proteome</keyword>
<organism evidence="7 8">
    <name type="scientific">Streptomyces katrae</name>
    <dbReference type="NCBI Taxonomy" id="68223"/>
    <lineage>
        <taxon>Bacteria</taxon>
        <taxon>Bacillati</taxon>
        <taxon>Actinomycetota</taxon>
        <taxon>Actinomycetes</taxon>
        <taxon>Kitasatosporales</taxon>
        <taxon>Streptomycetaceae</taxon>
        <taxon>Streptomyces</taxon>
    </lineage>
</organism>
<dbReference type="InterPro" id="IPR027417">
    <property type="entry name" value="P-loop_NTPase"/>
</dbReference>
<name>A0ABT7GM83_9ACTN</name>
<dbReference type="NCBIfam" id="NF041214">
    <property type="entry name" value="plasmid_TraB"/>
    <property type="match status" value="1"/>
</dbReference>
<dbReference type="PANTHER" id="PTHR22683">
    <property type="entry name" value="SPORULATION PROTEIN RELATED"/>
    <property type="match status" value="1"/>
</dbReference>
<accession>A0ABT7GM83</accession>
<keyword evidence="1 3" id="KW-0547">Nucleotide-binding</keyword>
<evidence type="ECO:0000256" key="5">
    <source>
        <dbReference type="SAM" id="Phobius"/>
    </source>
</evidence>
<dbReference type="SUPFAM" id="SSF52540">
    <property type="entry name" value="P-loop containing nucleoside triphosphate hydrolases"/>
    <property type="match status" value="1"/>
</dbReference>
<dbReference type="PANTHER" id="PTHR22683:SF41">
    <property type="entry name" value="DNA TRANSLOCASE FTSK"/>
    <property type="match status" value="1"/>
</dbReference>
<evidence type="ECO:0000256" key="4">
    <source>
        <dbReference type="SAM" id="MobiDB-lite"/>
    </source>
</evidence>
<feature type="domain" description="FtsK" evidence="6">
    <location>
        <begin position="256"/>
        <end position="446"/>
    </location>
</feature>
<feature type="region of interest" description="Disordered" evidence="4">
    <location>
        <begin position="532"/>
        <end position="592"/>
    </location>
</feature>
<feature type="compositionally biased region" description="Acidic residues" evidence="4">
    <location>
        <begin position="557"/>
        <end position="570"/>
    </location>
</feature>
<evidence type="ECO:0000256" key="1">
    <source>
        <dbReference type="ARBA" id="ARBA00022741"/>
    </source>
</evidence>
<dbReference type="Proteomes" id="UP001223390">
    <property type="component" value="Unassembled WGS sequence"/>
</dbReference>
<evidence type="ECO:0000256" key="3">
    <source>
        <dbReference type="PROSITE-ProRule" id="PRU00289"/>
    </source>
</evidence>
<keyword evidence="5" id="KW-0472">Membrane</keyword>
<reference evidence="7 8" key="1">
    <citation type="submission" date="2023-05" db="EMBL/GenBank/DDBJ databases">
        <title>Sequencing and Assembly of Streptomyces sp. NP73.</title>
        <authorList>
            <person name="Konwar A.N."/>
            <person name="Saikia K."/>
            <person name="Thakur D."/>
        </authorList>
    </citation>
    <scope>NUCLEOTIDE SEQUENCE [LARGE SCALE GENOMIC DNA]</scope>
    <source>
        <strain evidence="7 8">NP73</strain>
    </source>
</reference>
<comment type="caution">
    <text evidence="7">The sequence shown here is derived from an EMBL/GenBank/DDBJ whole genome shotgun (WGS) entry which is preliminary data.</text>
</comment>
<feature type="transmembrane region" description="Helical" evidence="5">
    <location>
        <begin position="92"/>
        <end position="112"/>
    </location>
</feature>
<feature type="binding site" evidence="3">
    <location>
        <begin position="280"/>
        <end position="287"/>
    </location>
    <ligand>
        <name>ATP</name>
        <dbReference type="ChEBI" id="CHEBI:30616"/>
    </ligand>
</feature>
<keyword evidence="5" id="KW-1133">Transmembrane helix</keyword>
<evidence type="ECO:0000313" key="8">
    <source>
        <dbReference type="Proteomes" id="UP001223390"/>
    </source>
</evidence>
<dbReference type="EMBL" id="JASITI010000002">
    <property type="protein sequence ID" value="MDK9494693.1"/>
    <property type="molecule type" value="Genomic_DNA"/>
</dbReference>
<evidence type="ECO:0000256" key="2">
    <source>
        <dbReference type="ARBA" id="ARBA00022840"/>
    </source>
</evidence>
<protein>
    <submittedName>
        <fullName evidence="7">Plasmid transfer protein TraB</fullName>
    </submittedName>
</protein>
<dbReference type="PROSITE" id="PS50901">
    <property type="entry name" value="FTSK"/>
    <property type="match status" value="1"/>
</dbReference>
<dbReference type="InterPro" id="IPR002543">
    <property type="entry name" value="FtsK_dom"/>
</dbReference>
<gene>
    <name evidence="7" type="primary">traB</name>
    <name evidence="7" type="ORF">QEZ40_002372</name>
</gene>
<keyword evidence="2 3" id="KW-0067">ATP-binding</keyword>